<name>A0ABV2AND2_9EUKA</name>
<reference evidence="1 2" key="1">
    <citation type="journal article" date="2024" name="BMC Biol.">
        <title>Comparative genomics of Ascetosporea gives new insight into the evolutionary basis for animal parasitism in Rhizaria.</title>
        <authorList>
            <person name="Hiltunen Thoren M."/>
            <person name="Onut-Brannstrom I."/>
            <person name="Alfjorden A."/>
            <person name="Peckova H."/>
            <person name="Swords F."/>
            <person name="Hooper C."/>
            <person name="Holzer A.S."/>
            <person name="Bass D."/>
            <person name="Burki F."/>
        </authorList>
    </citation>
    <scope>NUCLEOTIDE SEQUENCE [LARGE SCALE GENOMIC DNA]</scope>
    <source>
        <strain evidence="1">20-A016</strain>
    </source>
</reference>
<organism evidence="1 2">
    <name type="scientific">Bonamia ostreae</name>
    <dbReference type="NCBI Taxonomy" id="126728"/>
    <lineage>
        <taxon>Eukaryota</taxon>
        <taxon>Sar</taxon>
        <taxon>Rhizaria</taxon>
        <taxon>Endomyxa</taxon>
        <taxon>Ascetosporea</taxon>
        <taxon>Haplosporida</taxon>
        <taxon>Bonamia</taxon>
    </lineage>
</organism>
<keyword evidence="2" id="KW-1185">Reference proteome</keyword>
<evidence type="ECO:0000313" key="1">
    <source>
        <dbReference type="EMBL" id="MES1921162.1"/>
    </source>
</evidence>
<proteinExistence type="predicted"/>
<evidence type="ECO:0000313" key="2">
    <source>
        <dbReference type="Proteomes" id="UP001439008"/>
    </source>
</evidence>
<gene>
    <name evidence="1" type="ORF">MHBO_002734</name>
</gene>
<protein>
    <submittedName>
        <fullName evidence="1">Uncharacterized protein</fullName>
    </submittedName>
</protein>
<dbReference type="Proteomes" id="UP001439008">
    <property type="component" value="Unassembled WGS sequence"/>
</dbReference>
<dbReference type="EMBL" id="JBDODL010001118">
    <property type="protein sequence ID" value="MES1921162.1"/>
    <property type="molecule type" value="Genomic_DNA"/>
</dbReference>
<comment type="caution">
    <text evidence="1">The sequence shown here is derived from an EMBL/GenBank/DDBJ whole genome shotgun (WGS) entry which is preliminary data.</text>
</comment>
<sequence>MAKAKNHLSKFFLFAGKESKISLRFITGESNGGKSDAFSFSCLSRTSFKAADFAQLGVLLKLWSCFGFVGGVDVASFVERFLSKLFL</sequence>
<accession>A0ABV2AND2</accession>